<evidence type="ECO:0000313" key="3">
    <source>
        <dbReference type="Proteomes" id="UP000691718"/>
    </source>
</evidence>
<protein>
    <submittedName>
        <fullName evidence="2">(apollo) hypothetical protein</fullName>
    </submittedName>
</protein>
<dbReference type="Proteomes" id="UP000691718">
    <property type="component" value="Unassembled WGS sequence"/>
</dbReference>
<accession>A0A8S3W4I4</accession>
<dbReference type="EMBL" id="CAJQZP010000150">
    <property type="protein sequence ID" value="CAG4940782.1"/>
    <property type="molecule type" value="Genomic_DNA"/>
</dbReference>
<organism evidence="2 3">
    <name type="scientific">Parnassius apollo</name>
    <name type="common">Apollo butterfly</name>
    <name type="synonym">Papilio apollo</name>
    <dbReference type="NCBI Taxonomy" id="110799"/>
    <lineage>
        <taxon>Eukaryota</taxon>
        <taxon>Metazoa</taxon>
        <taxon>Ecdysozoa</taxon>
        <taxon>Arthropoda</taxon>
        <taxon>Hexapoda</taxon>
        <taxon>Insecta</taxon>
        <taxon>Pterygota</taxon>
        <taxon>Neoptera</taxon>
        <taxon>Endopterygota</taxon>
        <taxon>Lepidoptera</taxon>
        <taxon>Glossata</taxon>
        <taxon>Ditrysia</taxon>
        <taxon>Papilionoidea</taxon>
        <taxon>Papilionidae</taxon>
        <taxon>Parnassiinae</taxon>
        <taxon>Parnassini</taxon>
        <taxon>Parnassius</taxon>
        <taxon>Parnassius</taxon>
    </lineage>
</organism>
<dbReference type="OrthoDB" id="7436381at2759"/>
<dbReference type="AlphaFoldDB" id="A0A8S3W4I4"/>
<sequence>MTDSTEVEVTYVSQRNKRRREKADKNSDMSTFKNEVLSMFMDLKVTMKEIKEQNIKLKNSVDFTSKKCDEIHLLHLIL</sequence>
<feature type="region of interest" description="Disordered" evidence="1">
    <location>
        <begin position="1"/>
        <end position="28"/>
    </location>
</feature>
<proteinExistence type="predicted"/>
<name>A0A8S3W4I4_PARAO</name>
<evidence type="ECO:0000313" key="2">
    <source>
        <dbReference type="EMBL" id="CAG4940782.1"/>
    </source>
</evidence>
<keyword evidence="3" id="KW-1185">Reference proteome</keyword>
<evidence type="ECO:0000256" key="1">
    <source>
        <dbReference type="SAM" id="MobiDB-lite"/>
    </source>
</evidence>
<reference evidence="2" key="1">
    <citation type="submission" date="2021-04" db="EMBL/GenBank/DDBJ databases">
        <authorList>
            <person name="Tunstrom K."/>
        </authorList>
    </citation>
    <scope>NUCLEOTIDE SEQUENCE</scope>
</reference>
<gene>
    <name evidence="2" type="ORF">PAPOLLO_LOCUS2080</name>
</gene>
<comment type="caution">
    <text evidence="2">The sequence shown here is derived from an EMBL/GenBank/DDBJ whole genome shotgun (WGS) entry which is preliminary data.</text>
</comment>